<evidence type="ECO:0000256" key="6">
    <source>
        <dbReference type="ARBA" id="ARBA00022737"/>
    </source>
</evidence>
<feature type="domain" description="C2H2-type" evidence="13">
    <location>
        <begin position="178"/>
        <end position="205"/>
    </location>
</feature>
<evidence type="ECO:0000256" key="5">
    <source>
        <dbReference type="ARBA" id="ARBA00022723"/>
    </source>
</evidence>
<dbReference type="GO" id="GO:0006357">
    <property type="term" value="P:regulation of transcription by RNA polymerase II"/>
    <property type="evidence" value="ECO:0007669"/>
    <property type="project" value="TreeGrafter"/>
</dbReference>
<dbReference type="PROSITE" id="PS50157">
    <property type="entry name" value="ZINC_FINGER_C2H2_2"/>
    <property type="match status" value="4"/>
</dbReference>
<dbReference type="EMBL" id="JAXCGZ010003832">
    <property type="protein sequence ID" value="KAK7082996.1"/>
    <property type="molecule type" value="Genomic_DNA"/>
</dbReference>
<dbReference type="Gene3D" id="3.30.160.60">
    <property type="entry name" value="Classic Zinc Finger"/>
    <property type="match status" value="5"/>
</dbReference>
<dbReference type="Proteomes" id="UP001381693">
    <property type="component" value="Unassembled WGS sequence"/>
</dbReference>
<dbReference type="Pfam" id="PF00096">
    <property type="entry name" value="zf-C2H2"/>
    <property type="match status" value="1"/>
</dbReference>
<name>A0AAN8XF26_HALRR</name>
<evidence type="ECO:0000256" key="4">
    <source>
        <dbReference type="ARBA" id="ARBA00013638"/>
    </source>
</evidence>
<sequence length="236" mass="26890">MTFHVLTSLILKYLNDLSRANLDITQVDPPGDAPWTLSRSLGRFWQANPSAIKIHQCPHCSYSTPESYNFKRHMLRHTGERPFTCPYCSYSASQKVVRSHRQTSMTSATADGGEDDEEDSATLQESGDDPLDPTSFLTTEMIENKSESEYSCSWCSYTAKSKASHIRHMRVHTGERPFACEHCPYRAGQRSTLQVHMRTHSKDKAFKCAHCPYQTTKAKFLTVHMRIHRSENKPGN</sequence>
<dbReference type="GO" id="GO:0000978">
    <property type="term" value="F:RNA polymerase II cis-regulatory region sequence-specific DNA binding"/>
    <property type="evidence" value="ECO:0007669"/>
    <property type="project" value="TreeGrafter"/>
</dbReference>
<dbReference type="PANTHER" id="PTHR24404:SF114">
    <property type="entry name" value="KLUMPFUSS, ISOFORM B-RELATED"/>
    <property type="match status" value="1"/>
</dbReference>
<keyword evidence="5" id="KW-0479">Metal-binding</keyword>
<dbReference type="FunFam" id="3.30.160.60:FF:000123">
    <property type="entry name" value="transcriptional repressor CTCF isoform X1"/>
    <property type="match status" value="1"/>
</dbReference>
<evidence type="ECO:0000313" key="15">
    <source>
        <dbReference type="Proteomes" id="UP001381693"/>
    </source>
</evidence>
<evidence type="ECO:0000313" key="14">
    <source>
        <dbReference type="EMBL" id="KAK7082996.1"/>
    </source>
</evidence>
<feature type="domain" description="C2H2-type" evidence="13">
    <location>
        <begin position="206"/>
        <end position="233"/>
    </location>
</feature>
<evidence type="ECO:0000256" key="8">
    <source>
        <dbReference type="ARBA" id="ARBA00022833"/>
    </source>
</evidence>
<feature type="domain" description="C2H2-type" evidence="13">
    <location>
        <begin position="150"/>
        <end position="177"/>
    </location>
</feature>
<evidence type="ECO:0000256" key="3">
    <source>
        <dbReference type="ARBA" id="ARBA00007746"/>
    </source>
</evidence>
<dbReference type="GO" id="GO:0003700">
    <property type="term" value="F:DNA-binding transcription factor activity"/>
    <property type="evidence" value="ECO:0007669"/>
    <property type="project" value="TreeGrafter"/>
</dbReference>
<feature type="domain" description="C2H2-type" evidence="13">
    <location>
        <begin position="55"/>
        <end position="82"/>
    </location>
</feature>
<comment type="similarity">
    <text evidence="3">Belongs to the hunchback C2H2-type zinc-finger protein family.</text>
</comment>
<evidence type="ECO:0000256" key="2">
    <source>
        <dbReference type="ARBA" id="ARBA00004123"/>
    </source>
</evidence>
<evidence type="ECO:0000256" key="11">
    <source>
        <dbReference type="PROSITE-ProRule" id="PRU00042"/>
    </source>
</evidence>
<dbReference type="InterPro" id="IPR013087">
    <property type="entry name" value="Znf_C2H2_type"/>
</dbReference>
<dbReference type="GO" id="GO:0008270">
    <property type="term" value="F:zinc ion binding"/>
    <property type="evidence" value="ECO:0007669"/>
    <property type="project" value="UniProtKB-KW"/>
</dbReference>
<comment type="subcellular location">
    <subcellularLocation>
        <location evidence="2">Nucleus</location>
    </subcellularLocation>
</comment>
<comment type="function">
    <text evidence="1">Gap class segmentation protein that controls development of head structures.</text>
</comment>
<comment type="caution">
    <text evidence="14">The sequence shown here is derived from an EMBL/GenBank/DDBJ whole genome shotgun (WGS) entry which is preliminary data.</text>
</comment>
<evidence type="ECO:0000256" key="12">
    <source>
        <dbReference type="SAM" id="MobiDB-lite"/>
    </source>
</evidence>
<feature type="compositionally biased region" description="Acidic residues" evidence="12">
    <location>
        <begin position="112"/>
        <end position="131"/>
    </location>
</feature>
<dbReference type="InterPro" id="IPR036236">
    <property type="entry name" value="Znf_C2H2_sf"/>
</dbReference>
<evidence type="ECO:0000256" key="9">
    <source>
        <dbReference type="ARBA" id="ARBA00023125"/>
    </source>
</evidence>
<organism evidence="14 15">
    <name type="scientific">Halocaridina rubra</name>
    <name type="common">Hawaiian red shrimp</name>
    <dbReference type="NCBI Taxonomy" id="373956"/>
    <lineage>
        <taxon>Eukaryota</taxon>
        <taxon>Metazoa</taxon>
        <taxon>Ecdysozoa</taxon>
        <taxon>Arthropoda</taxon>
        <taxon>Crustacea</taxon>
        <taxon>Multicrustacea</taxon>
        <taxon>Malacostraca</taxon>
        <taxon>Eumalacostraca</taxon>
        <taxon>Eucarida</taxon>
        <taxon>Decapoda</taxon>
        <taxon>Pleocyemata</taxon>
        <taxon>Caridea</taxon>
        <taxon>Atyoidea</taxon>
        <taxon>Atyidae</taxon>
        <taxon>Halocaridina</taxon>
    </lineage>
</organism>
<keyword evidence="8" id="KW-0862">Zinc</keyword>
<keyword evidence="10" id="KW-0539">Nucleus</keyword>
<accession>A0AAN8XF26</accession>
<keyword evidence="6" id="KW-0677">Repeat</keyword>
<keyword evidence="15" id="KW-1185">Reference proteome</keyword>
<dbReference type="SMART" id="SM00355">
    <property type="entry name" value="ZnF_C2H2"/>
    <property type="match status" value="5"/>
</dbReference>
<dbReference type="FunFam" id="3.30.160.60:FF:002069">
    <property type="entry name" value="Uncharacterized protein"/>
    <property type="match status" value="1"/>
</dbReference>
<evidence type="ECO:0000256" key="7">
    <source>
        <dbReference type="ARBA" id="ARBA00022771"/>
    </source>
</evidence>
<keyword evidence="7 11" id="KW-0863">Zinc-finger</keyword>
<protein>
    <recommendedName>
        <fullName evidence="4">Protein hunchback</fullName>
    </recommendedName>
</protein>
<dbReference type="PANTHER" id="PTHR24404">
    <property type="entry name" value="ZINC FINGER PROTEIN"/>
    <property type="match status" value="1"/>
</dbReference>
<reference evidence="14 15" key="1">
    <citation type="submission" date="2023-11" db="EMBL/GenBank/DDBJ databases">
        <title>Halocaridina rubra genome assembly.</title>
        <authorList>
            <person name="Smith C."/>
        </authorList>
    </citation>
    <scope>NUCLEOTIDE SEQUENCE [LARGE SCALE GENOMIC DNA]</scope>
    <source>
        <strain evidence="14">EP-1</strain>
        <tissue evidence="14">Whole</tissue>
    </source>
</reference>
<evidence type="ECO:0000256" key="1">
    <source>
        <dbReference type="ARBA" id="ARBA00003983"/>
    </source>
</evidence>
<keyword evidence="9" id="KW-0238">DNA-binding</keyword>
<gene>
    <name evidence="14" type="ORF">SK128_023854</name>
</gene>
<dbReference type="SUPFAM" id="SSF57667">
    <property type="entry name" value="beta-beta-alpha zinc fingers"/>
    <property type="match status" value="3"/>
</dbReference>
<dbReference type="InterPro" id="IPR050589">
    <property type="entry name" value="Ikaros_C2H2-ZF"/>
</dbReference>
<dbReference type="AlphaFoldDB" id="A0AAN8XF26"/>
<feature type="region of interest" description="Disordered" evidence="12">
    <location>
        <begin position="99"/>
        <end position="133"/>
    </location>
</feature>
<evidence type="ECO:0000256" key="10">
    <source>
        <dbReference type="ARBA" id="ARBA00023242"/>
    </source>
</evidence>
<dbReference type="GO" id="GO:0005634">
    <property type="term" value="C:nucleus"/>
    <property type="evidence" value="ECO:0007669"/>
    <property type="project" value="UniProtKB-SubCell"/>
</dbReference>
<proteinExistence type="inferred from homology"/>
<evidence type="ECO:0000259" key="13">
    <source>
        <dbReference type="PROSITE" id="PS50157"/>
    </source>
</evidence>